<dbReference type="GO" id="GO:0046872">
    <property type="term" value="F:metal ion binding"/>
    <property type="evidence" value="ECO:0007669"/>
    <property type="project" value="UniProtKB-KW"/>
</dbReference>
<dbReference type="GO" id="GO:0005886">
    <property type="term" value="C:plasma membrane"/>
    <property type="evidence" value="ECO:0007669"/>
    <property type="project" value="TreeGrafter"/>
</dbReference>
<evidence type="ECO:0000313" key="10">
    <source>
        <dbReference type="EMBL" id="PFX23681.1"/>
    </source>
</evidence>
<dbReference type="Proteomes" id="UP000225706">
    <property type="component" value="Unassembled WGS sequence"/>
</dbReference>
<dbReference type="InterPro" id="IPR018497">
    <property type="entry name" value="Peptidase_M13_C"/>
</dbReference>
<dbReference type="OrthoDB" id="5987618at2759"/>
<accession>A0A2B4S1A2</accession>
<sequence>MKNPAADDKVELVDDVGIGYRLRKCGKTRLVIIAVVVALLIIGGIAAAVYILTIISNQIDTSKDPCDDFYAYACGGFIKTHQLNENQSSIGGFTIVNDDNMKVLQQAMVNASAKYNQSSFILKTVKIYDSCLNTSAIESRGSSPLEKLIELYGGWSVTGKGLNAWTVPEKMGRVLRDLNVQTLLRASVGTDFEDSSQHILNLNIASLGMSFKYYFDQKDRSIKVREAYKTYMKTIAKLLGGGPFSDSKMDAIYDFESGIAESVDPDTVSEDLIESLMEHHRSGRSLDDLDQTIEEFWLDSDFETSFVTDFLNSAFYNQGVTFSSYDKVYYPQSDVYKDVFKAMASQYQNKNKQTVKDYIMWRVIDSYVMSMPDNFLQAKLKYLKAVSGLLAENKRWSDCLEIMMSPMSFTLGRLYVDANFDESTKTTVKDMTTRLRQSFIDNLDDSDWMDSSTKQSAKAKAQAIKEDIGYPAFIKHDKKLDKQYSLLSAGEDYFENTVSMNKFIVQNNFAVLREPVDKDMWMESPAQVNGYYSPQQNRIVFLAGILQSPFYRKYWPKYINYGSLAMVIGHEITHGFDSQGRLYDKDGNVKNWWSYSSTYNFDEKAQCLVNQYNNYDVFGTPIDGKQTLNENIADNGGIKLAYDAYQSWVKDNKKEGQLPDLGLSVDKLFFIGFATVSVKLKQKLKGKRHKRPLTTQRKHD</sequence>
<evidence type="ECO:0000259" key="8">
    <source>
        <dbReference type="Pfam" id="PF01431"/>
    </source>
</evidence>
<keyword evidence="5" id="KW-0862">Zinc</keyword>
<evidence type="ECO:0000256" key="6">
    <source>
        <dbReference type="ARBA" id="ARBA00023049"/>
    </source>
</evidence>
<evidence type="ECO:0000256" key="5">
    <source>
        <dbReference type="ARBA" id="ARBA00022833"/>
    </source>
</evidence>
<keyword evidence="6" id="KW-0482">Metalloprotease</keyword>
<dbReference type="InterPro" id="IPR000718">
    <property type="entry name" value="Peptidase_M13"/>
</dbReference>
<evidence type="ECO:0000256" key="4">
    <source>
        <dbReference type="ARBA" id="ARBA00022801"/>
    </source>
</evidence>
<keyword evidence="4" id="KW-0378">Hydrolase</keyword>
<keyword evidence="3" id="KW-0479">Metal-binding</keyword>
<comment type="cofactor">
    <cofactor evidence="1">
        <name>Zn(2+)</name>
        <dbReference type="ChEBI" id="CHEBI:29105"/>
    </cofactor>
</comment>
<dbReference type="PRINTS" id="PR00786">
    <property type="entry name" value="NEPRILYSIN"/>
</dbReference>
<dbReference type="Gene3D" id="1.10.1380.10">
    <property type="entry name" value="Neutral endopeptidase , domain2"/>
    <property type="match status" value="1"/>
</dbReference>
<dbReference type="PANTHER" id="PTHR11733:SF240">
    <property type="entry name" value="GH14155P-RELATED"/>
    <property type="match status" value="1"/>
</dbReference>
<evidence type="ECO:0000256" key="7">
    <source>
        <dbReference type="SAM" id="Phobius"/>
    </source>
</evidence>
<keyword evidence="11" id="KW-1185">Reference proteome</keyword>
<feature type="domain" description="Peptidase M13 C-terminal" evidence="8">
    <location>
        <begin position="529"/>
        <end position="679"/>
    </location>
</feature>
<keyword evidence="2" id="KW-0645">Protease</keyword>
<dbReference type="SUPFAM" id="SSF55486">
    <property type="entry name" value="Metalloproteases ('zincins'), catalytic domain"/>
    <property type="match status" value="1"/>
</dbReference>
<feature type="transmembrane region" description="Helical" evidence="7">
    <location>
        <begin position="30"/>
        <end position="52"/>
    </location>
</feature>
<dbReference type="GO" id="GO:0016485">
    <property type="term" value="P:protein processing"/>
    <property type="evidence" value="ECO:0007669"/>
    <property type="project" value="TreeGrafter"/>
</dbReference>
<dbReference type="PROSITE" id="PS51885">
    <property type="entry name" value="NEPRILYSIN"/>
    <property type="match status" value="1"/>
</dbReference>
<feature type="domain" description="Peptidase M13 N-terminal" evidence="9">
    <location>
        <begin position="65"/>
        <end position="471"/>
    </location>
</feature>
<dbReference type="EMBL" id="LSMT01000200">
    <property type="protein sequence ID" value="PFX23681.1"/>
    <property type="molecule type" value="Genomic_DNA"/>
</dbReference>
<dbReference type="InterPro" id="IPR024079">
    <property type="entry name" value="MetalloPept_cat_dom_sf"/>
</dbReference>
<dbReference type="Gene3D" id="3.40.390.10">
    <property type="entry name" value="Collagenase (Catalytic Domain)"/>
    <property type="match status" value="1"/>
</dbReference>
<dbReference type="PANTHER" id="PTHR11733">
    <property type="entry name" value="ZINC METALLOPROTEASE FAMILY M13 NEPRILYSIN-RELATED"/>
    <property type="match status" value="1"/>
</dbReference>
<evidence type="ECO:0000259" key="9">
    <source>
        <dbReference type="Pfam" id="PF05649"/>
    </source>
</evidence>
<keyword evidence="7" id="KW-1133">Transmembrane helix</keyword>
<keyword evidence="7" id="KW-0472">Membrane</keyword>
<reference evidence="11" key="1">
    <citation type="journal article" date="2017" name="bioRxiv">
        <title>Comparative analysis of the genomes of Stylophora pistillata and Acropora digitifera provides evidence for extensive differences between species of corals.</title>
        <authorList>
            <person name="Voolstra C.R."/>
            <person name="Li Y."/>
            <person name="Liew Y.J."/>
            <person name="Baumgarten S."/>
            <person name="Zoccola D."/>
            <person name="Flot J.-F."/>
            <person name="Tambutte S."/>
            <person name="Allemand D."/>
            <person name="Aranda M."/>
        </authorList>
    </citation>
    <scope>NUCLEOTIDE SEQUENCE [LARGE SCALE GENOMIC DNA]</scope>
</reference>
<evidence type="ECO:0000256" key="3">
    <source>
        <dbReference type="ARBA" id="ARBA00022723"/>
    </source>
</evidence>
<dbReference type="CDD" id="cd08662">
    <property type="entry name" value="M13"/>
    <property type="match status" value="1"/>
</dbReference>
<gene>
    <name evidence="10" type="primary">Ece1</name>
    <name evidence="10" type="ORF">AWC38_SpisGene11769</name>
</gene>
<dbReference type="InterPro" id="IPR008753">
    <property type="entry name" value="Peptidase_M13_N"/>
</dbReference>
<keyword evidence="7" id="KW-0812">Transmembrane</keyword>
<name>A0A2B4S1A2_STYPI</name>
<dbReference type="Pfam" id="PF01431">
    <property type="entry name" value="Peptidase_M13"/>
    <property type="match status" value="1"/>
</dbReference>
<comment type="caution">
    <text evidence="10">The sequence shown here is derived from an EMBL/GenBank/DDBJ whole genome shotgun (WGS) entry which is preliminary data.</text>
</comment>
<dbReference type="GO" id="GO:0004222">
    <property type="term" value="F:metalloendopeptidase activity"/>
    <property type="evidence" value="ECO:0007669"/>
    <property type="project" value="InterPro"/>
</dbReference>
<evidence type="ECO:0000256" key="2">
    <source>
        <dbReference type="ARBA" id="ARBA00022670"/>
    </source>
</evidence>
<dbReference type="InterPro" id="IPR042089">
    <property type="entry name" value="Peptidase_M13_dom_2"/>
</dbReference>
<organism evidence="10 11">
    <name type="scientific">Stylophora pistillata</name>
    <name type="common">Smooth cauliflower coral</name>
    <dbReference type="NCBI Taxonomy" id="50429"/>
    <lineage>
        <taxon>Eukaryota</taxon>
        <taxon>Metazoa</taxon>
        <taxon>Cnidaria</taxon>
        <taxon>Anthozoa</taxon>
        <taxon>Hexacorallia</taxon>
        <taxon>Scleractinia</taxon>
        <taxon>Astrocoeniina</taxon>
        <taxon>Pocilloporidae</taxon>
        <taxon>Stylophora</taxon>
    </lineage>
</organism>
<evidence type="ECO:0000256" key="1">
    <source>
        <dbReference type="ARBA" id="ARBA00001947"/>
    </source>
</evidence>
<proteinExistence type="predicted"/>
<dbReference type="Pfam" id="PF05649">
    <property type="entry name" value="Peptidase_M13_N"/>
    <property type="match status" value="1"/>
</dbReference>
<evidence type="ECO:0000313" key="11">
    <source>
        <dbReference type="Proteomes" id="UP000225706"/>
    </source>
</evidence>
<protein>
    <submittedName>
        <fullName evidence="10">Endothelin-converting enzyme 1</fullName>
    </submittedName>
</protein>
<dbReference type="AlphaFoldDB" id="A0A2B4S1A2"/>